<comment type="subcellular location">
    <subcellularLocation>
        <location evidence="2">Membrane</location>
        <topology evidence="2">Multi-pass membrane protein</topology>
    </subcellularLocation>
</comment>
<evidence type="ECO:0000259" key="14">
    <source>
        <dbReference type="PROSITE" id="PS50836"/>
    </source>
</evidence>
<evidence type="ECO:0008006" key="19">
    <source>
        <dbReference type="Google" id="ProtNLM"/>
    </source>
</evidence>
<sequence length="601" mass="65829">MHMRLQSVLLVATAVFWTTIEGYRNGQVSVACESMVPRHNVLASEHTSPYTITADKSKFSPEDQITVNITASAPAATFFQGFLIEARDARNLDSAAVGSFTLVNSAISQLLTCGTIKGSAVSHTNDAELPEIQVIWNAPKDSPPSIQFLATVVQHFNTFWVKIPGPVALQNGVTPVPTQPTTSSTRPETTTPPILPNSVSSEGCGSSKSCLWDPAGCNPATDYNCFFLSFAAEGQGQGQGVVFELSGPAEGYVSFALSLDKWMGNDDVYLCVREGERVLIDAAYVAGRTRPEVSETKLSDKAWRLADGVIQCRFRREVHIPQDPRRFNLDQSYYLFLAHGRAEFGLMGRHDRQPLISTNMKVIAGTPENMSGSRSLLLLKFHGAFMLIAWMTAASTGIIIARYFKPSWPDRTIFGQKVWFQVHRALMTLAVLLTSIGFILPFIYRGKWSNRAGVHPYLGCTVMALAVIQPIMAMFRPHPDSPRRYIFNWMHRGAGTSAVIIAVAAMFLGVGQQTLLLPKVLSTVGLVGFVVWGTVAWLVLELHKRGLFKIGKHSPGDDDVILSGSSPSNCQGPMFKYMVLAVFITGNVVFLIVLLHSINSV</sequence>
<evidence type="ECO:0000256" key="6">
    <source>
        <dbReference type="ARBA" id="ARBA00022982"/>
    </source>
</evidence>
<dbReference type="Proteomes" id="UP001221898">
    <property type="component" value="Unassembled WGS sequence"/>
</dbReference>
<dbReference type="Pfam" id="PF02014">
    <property type="entry name" value="Reeler"/>
    <property type="match status" value="1"/>
</dbReference>
<evidence type="ECO:0000259" key="15">
    <source>
        <dbReference type="PROSITE" id="PS50939"/>
    </source>
</evidence>
<evidence type="ECO:0000256" key="1">
    <source>
        <dbReference type="ARBA" id="ARBA00001970"/>
    </source>
</evidence>
<evidence type="ECO:0000256" key="5">
    <source>
        <dbReference type="ARBA" id="ARBA00022692"/>
    </source>
</evidence>
<dbReference type="Gene3D" id="2.60.40.4060">
    <property type="entry name" value="Reeler domain"/>
    <property type="match status" value="1"/>
</dbReference>
<evidence type="ECO:0000256" key="10">
    <source>
        <dbReference type="ARBA" id="ARBA00023180"/>
    </source>
</evidence>
<evidence type="ECO:0000256" key="2">
    <source>
        <dbReference type="ARBA" id="ARBA00004141"/>
    </source>
</evidence>
<dbReference type="CDD" id="cd08544">
    <property type="entry name" value="Reeler"/>
    <property type="match status" value="1"/>
</dbReference>
<evidence type="ECO:0000256" key="4">
    <source>
        <dbReference type="ARBA" id="ARBA00022448"/>
    </source>
</evidence>
<comment type="similarity">
    <text evidence="3">Belongs to the FRRS1 family.</text>
</comment>
<keyword evidence="18" id="KW-1185">Reference proteome</keyword>
<evidence type="ECO:0000256" key="11">
    <source>
        <dbReference type="SAM" id="MobiDB-lite"/>
    </source>
</evidence>
<keyword evidence="6" id="KW-0249">Electron transport</keyword>
<dbReference type="SMART" id="SM00664">
    <property type="entry name" value="DoH"/>
    <property type="match status" value="1"/>
</dbReference>
<feature type="transmembrane region" description="Helical" evidence="12">
    <location>
        <begin position="577"/>
        <end position="598"/>
    </location>
</feature>
<dbReference type="Pfam" id="PF03188">
    <property type="entry name" value="Cytochrom_B561"/>
    <property type="match status" value="1"/>
</dbReference>
<reference evidence="17" key="1">
    <citation type="journal article" date="2023" name="Science">
        <title>Genome structures resolve the early diversification of teleost fishes.</title>
        <authorList>
            <person name="Parey E."/>
            <person name="Louis A."/>
            <person name="Montfort J."/>
            <person name="Bouchez O."/>
            <person name="Roques C."/>
            <person name="Iampietro C."/>
            <person name="Lluch J."/>
            <person name="Castinel A."/>
            <person name="Donnadieu C."/>
            <person name="Desvignes T."/>
            <person name="Floi Bucao C."/>
            <person name="Jouanno E."/>
            <person name="Wen M."/>
            <person name="Mejri S."/>
            <person name="Dirks R."/>
            <person name="Jansen H."/>
            <person name="Henkel C."/>
            <person name="Chen W.J."/>
            <person name="Zahm M."/>
            <person name="Cabau C."/>
            <person name="Klopp C."/>
            <person name="Thompson A.W."/>
            <person name="Robinson-Rechavi M."/>
            <person name="Braasch I."/>
            <person name="Lecointre G."/>
            <person name="Bobe J."/>
            <person name="Postlethwait J.H."/>
            <person name="Berthelot C."/>
            <person name="Roest Crollius H."/>
            <person name="Guiguen Y."/>
        </authorList>
    </citation>
    <scope>NUCLEOTIDE SEQUENCE</scope>
    <source>
        <strain evidence="17">NC1722</strain>
    </source>
</reference>
<dbReference type="PANTHER" id="PTHR45828">
    <property type="entry name" value="CYTOCHROME B561/FERRIC REDUCTASE TRANSMEMBRANE"/>
    <property type="match status" value="1"/>
</dbReference>
<dbReference type="PROSITE" id="PS51019">
    <property type="entry name" value="REELIN"/>
    <property type="match status" value="1"/>
</dbReference>
<evidence type="ECO:0000256" key="12">
    <source>
        <dbReference type="SAM" id="Phobius"/>
    </source>
</evidence>
<dbReference type="EMBL" id="JAINUG010000030">
    <property type="protein sequence ID" value="KAJ8409511.1"/>
    <property type="molecule type" value="Genomic_DNA"/>
</dbReference>
<dbReference type="InterPro" id="IPR002861">
    <property type="entry name" value="Reeler_dom"/>
</dbReference>
<evidence type="ECO:0000256" key="9">
    <source>
        <dbReference type="ARBA" id="ARBA00023136"/>
    </source>
</evidence>
<organism evidence="17 18">
    <name type="scientific">Aldrovandia affinis</name>
    <dbReference type="NCBI Taxonomy" id="143900"/>
    <lineage>
        <taxon>Eukaryota</taxon>
        <taxon>Metazoa</taxon>
        <taxon>Chordata</taxon>
        <taxon>Craniata</taxon>
        <taxon>Vertebrata</taxon>
        <taxon>Euteleostomi</taxon>
        <taxon>Actinopterygii</taxon>
        <taxon>Neopterygii</taxon>
        <taxon>Teleostei</taxon>
        <taxon>Notacanthiformes</taxon>
        <taxon>Halosauridae</taxon>
        <taxon>Aldrovandia</taxon>
    </lineage>
</organism>
<feature type="signal peptide" evidence="13">
    <location>
        <begin position="1"/>
        <end position="22"/>
    </location>
</feature>
<dbReference type="GO" id="GO:0016020">
    <property type="term" value="C:membrane"/>
    <property type="evidence" value="ECO:0007669"/>
    <property type="project" value="UniProtKB-SubCell"/>
</dbReference>
<feature type="domain" description="DOMON" evidence="14">
    <location>
        <begin position="224"/>
        <end position="340"/>
    </location>
</feature>
<evidence type="ECO:0000256" key="7">
    <source>
        <dbReference type="ARBA" id="ARBA00022989"/>
    </source>
</evidence>
<keyword evidence="10" id="KW-0325">Glycoprotein</keyword>
<dbReference type="AlphaFoldDB" id="A0AAD7WU26"/>
<dbReference type="CDD" id="cd09628">
    <property type="entry name" value="DOMON_SDR_2_like"/>
    <property type="match status" value="1"/>
</dbReference>
<feature type="domain" description="Cytochrome b561" evidence="15">
    <location>
        <begin position="344"/>
        <end position="549"/>
    </location>
</feature>
<evidence type="ECO:0000313" key="17">
    <source>
        <dbReference type="EMBL" id="KAJ8409511.1"/>
    </source>
</evidence>
<name>A0AAD7WU26_9TELE</name>
<protein>
    <recommendedName>
        <fullName evidence="19">Ferric-chelate reductase 1</fullName>
    </recommendedName>
</protein>
<feature type="chain" id="PRO_5042123800" description="Ferric-chelate reductase 1" evidence="13">
    <location>
        <begin position="23"/>
        <end position="601"/>
    </location>
</feature>
<evidence type="ECO:0000259" key="16">
    <source>
        <dbReference type="PROSITE" id="PS51019"/>
    </source>
</evidence>
<dbReference type="FunFam" id="2.60.40.4060:FF:000003">
    <property type="entry name" value="Ferric chelate reductase 1"/>
    <property type="match status" value="1"/>
</dbReference>
<evidence type="ECO:0000256" key="8">
    <source>
        <dbReference type="ARBA" id="ARBA00023004"/>
    </source>
</evidence>
<dbReference type="Pfam" id="PF03351">
    <property type="entry name" value="DOMON"/>
    <property type="match status" value="1"/>
</dbReference>
<feature type="transmembrane region" description="Helical" evidence="12">
    <location>
        <begin position="520"/>
        <end position="540"/>
    </location>
</feature>
<gene>
    <name evidence="17" type="ORF">AAFF_G00229120</name>
</gene>
<comment type="caution">
    <text evidence="17">The sequence shown here is derived from an EMBL/GenBank/DDBJ whole genome shotgun (WGS) entry which is preliminary data.</text>
</comment>
<keyword evidence="7 12" id="KW-1133">Transmembrane helix</keyword>
<dbReference type="PROSITE" id="PS50939">
    <property type="entry name" value="CYTOCHROME_B561"/>
    <property type="match status" value="1"/>
</dbReference>
<comment type="cofactor">
    <cofactor evidence="1">
        <name>heme b</name>
        <dbReference type="ChEBI" id="CHEBI:60344"/>
    </cofactor>
</comment>
<feature type="transmembrane region" description="Helical" evidence="12">
    <location>
        <begin position="425"/>
        <end position="444"/>
    </location>
</feature>
<keyword evidence="4" id="KW-0813">Transport</keyword>
<dbReference type="InterPro" id="IPR051237">
    <property type="entry name" value="Ferric-chelate_Red/DefProt"/>
</dbReference>
<dbReference type="InterPro" id="IPR006593">
    <property type="entry name" value="Cyt_b561/ferric_Rdtase_TM"/>
</dbReference>
<feature type="domain" description="Reelin" evidence="16">
    <location>
        <begin position="13"/>
        <end position="184"/>
    </location>
</feature>
<evidence type="ECO:0000256" key="3">
    <source>
        <dbReference type="ARBA" id="ARBA00009195"/>
    </source>
</evidence>
<feature type="region of interest" description="Disordered" evidence="11">
    <location>
        <begin position="174"/>
        <end position="200"/>
    </location>
</feature>
<accession>A0AAD7WU26</accession>
<keyword evidence="13" id="KW-0732">Signal</keyword>
<keyword evidence="9 12" id="KW-0472">Membrane</keyword>
<keyword evidence="8" id="KW-0408">Iron</keyword>
<evidence type="ECO:0000313" key="18">
    <source>
        <dbReference type="Proteomes" id="UP001221898"/>
    </source>
</evidence>
<dbReference type="InterPro" id="IPR042307">
    <property type="entry name" value="Reeler_sf"/>
</dbReference>
<proteinExistence type="inferred from homology"/>
<dbReference type="Gene3D" id="1.20.120.1770">
    <property type="match status" value="1"/>
</dbReference>
<feature type="transmembrane region" description="Helical" evidence="12">
    <location>
        <begin position="381"/>
        <end position="404"/>
    </location>
</feature>
<feature type="transmembrane region" description="Helical" evidence="12">
    <location>
        <begin position="456"/>
        <end position="475"/>
    </location>
</feature>
<dbReference type="PANTHER" id="PTHR45828:SF3">
    <property type="entry name" value="FERRIC-CHELATE REDUCTASE 1"/>
    <property type="match status" value="1"/>
</dbReference>
<dbReference type="CDD" id="cd08760">
    <property type="entry name" value="Cyt_b561_FRRS1_like"/>
    <property type="match status" value="1"/>
</dbReference>
<dbReference type="SMART" id="SM00665">
    <property type="entry name" value="B561"/>
    <property type="match status" value="1"/>
</dbReference>
<keyword evidence="5 12" id="KW-0812">Transmembrane</keyword>
<evidence type="ECO:0000256" key="13">
    <source>
        <dbReference type="SAM" id="SignalP"/>
    </source>
</evidence>
<dbReference type="InterPro" id="IPR005018">
    <property type="entry name" value="DOMON_domain"/>
</dbReference>
<dbReference type="PROSITE" id="PS50836">
    <property type="entry name" value="DOMON"/>
    <property type="match status" value="1"/>
</dbReference>
<feature type="transmembrane region" description="Helical" evidence="12">
    <location>
        <begin position="487"/>
        <end position="508"/>
    </location>
</feature>